<dbReference type="EMBL" id="CABIJS010000123">
    <property type="protein sequence ID" value="VUZ44477.1"/>
    <property type="molecule type" value="Genomic_DNA"/>
</dbReference>
<name>A0A564YB88_HYMDI</name>
<reference evidence="2 4" key="1">
    <citation type="submission" date="2019-07" db="EMBL/GenBank/DDBJ databases">
        <authorList>
            <person name="Jastrzebski P J."/>
            <person name="Paukszto L."/>
            <person name="Jastrzebski P J."/>
        </authorList>
    </citation>
    <scope>NUCLEOTIDE SEQUENCE [LARGE SCALE GENOMIC DNA]</scope>
    <source>
        <strain evidence="2 4">WMS-il1</strain>
    </source>
</reference>
<evidence type="ECO:0000313" key="4">
    <source>
        <dbReference type="Proteomes" id="UP000321570"/>
    </source>
</evidence>
<dbReference type="EMBL" id="CABIJS010000091">
    <property type="protein sequence ID" value="VUZ42706.1"/>
    <property type="molecule type" value="Genomic_DNA"/>
</dbReference>
<keyword evidence="4" id="KW-1185">Reference proteome</keyword>
<evidence type="ECO:0000313" key="1">
    <source>
        <dbReference type="EMBL" id="VUZ42706.1"/>
    </source>
</evidence>
<gene>
    <name evidence="1" type="ORF">WMSIL1_LOCUS3272</name>
    <name evidence="2" type="ORF">WMSIL1_LOCUS4469</name>
    <name evidence="3" type="ORF">WMSIL1_LOCUS4641</name>
</gene>
<protein>
    <submittedName>
        <fullName evidence="2">Uncharacterized protein</fullName>
    </submittedName>
</protein>
<dbReference type="Proteomes" id="UP000321570">
    <property type="component" value="Unassembled WGS sequence"/>
</dbReference>
<evidence type="ECO:0000313" key="2">
    <source>
        <dbReference type="EMBL" id="VUZ44476.1"/>
    </source>
</evidence>
<proteinExistence type="predicted"/>
<dbReference type="AlphaFoldDB" id="A0A564YB88"/>
<accession>A0A564YB88</accession>
<dbReference type="EMBL" id="CABIJS010000123">
    <property type="protein sequence ID" value="VUZ44476.1"/>
    <property type="molecule type" value="Genomic_DNA"/>
</dbReference>
<sequence>MMHNPNLSCLNAPIDFPPFSITASFPLKTSTSVLMISRVLTQQHTLVSYRLLRFLLTSSPPQYAPISTSLSPSLPPSHSFQNPL</sequence>
<evidence type="ECO:0000313" key="3">
    <source>
        <dbReference type="EMBL" id="VUZ44477.1"/>
    </source>
</evidence>
<organism evidence="2 4">
    <name type="scientific">Hymenolepis diminuta</name>
    <name type="common">Rat tapeworm</name>
    <dbReference type="NCBI Taxonomy" id="6216"/>
    <lineage>
        <taxon>Eukaryota</taxon>
        <taxon>Metazoa</taxon>
        <taxon>Spiralia</taxon>
        <taxon>Lophotrochozoa</taxon>
        <taxon>Platyhelminthes</taxon>
        <taxon>Cestoda</taxon>
        <taxon>Eucestoda</taxon>
        <taxon>Cyclophyllidea</taxon>
        <taxon>Hymenolepididae</taxon>
        <taxon>Hymenolepis</taxon>
    </lineage>
</organism>